<organism evidence="1 2">
    <name type="scientific">Lentinula aciculospora</name>
    <dbReference type="NCBI Taxonomy" id="153920"/>
    <lineage>
        <taxon>Eukaryota</taxon>
        <taxon>Fungi</taxon>
        <taxon>Dikarya</taxon>
        <taxon>Basidiomycota</taxon>
        <taxon>Agaricomycotina</taxon>
        <taxon>Agaricomycetes</taxon>
        <taxon>Agaricomycetidae</taxon>
        <taxon>Agaricales</taxon>
        <taxon>Marasmiineae</taxon>
        <taxon>Omphalotaceae</taxon>
        <taxon>Lentinula</taxon>
    </lineage>
</organism>
<dbReference type="EMBL" id="JAOTPV010000051">
    <property type="protein sequence ID" value="KAJ4466751.1"/>
    <property type="molecule type" value="Genomic_DNA"/>
</dbReference>
<keyword evidence="2" id="KW-1185">Reference proteome</keyword>
<comment type="caution">
    <text evidence="1">The sequence shown here is derived from an EMBL/GenBank/DDBJ whole genome shotgun (WGS) entry which is preliminary data.</text>
</comment>
<name>A0A9W8ZVD0_9AGAR</name>
<protein>
    <submittedName>
        <fullName evidence="1">Uncharacterized protein</fullName>
    </submittedName>
</protein>
<accession>A0A9W8ZVD0</accession>
<dbReference type="Proteomes" id="UP001150266">
    <property type="component" value="Unassembled WGS sequence"/>
</dbReference>
<proteinExistence type="predicted"/>
<dbReference type="AlphaFoldDB" id="A0A9W8ZVD0"/>
<gene>
    <name evidence="1" type="ORF">J3R30DRAFT_2213863</name>
</gene>
<evidence type="ECO:0000313" key="2">
    <source>
        <dbReference type="Proteomes" id="UP001150266"/>
    </source>
</evidence>
<evidence type="ECO:0000313" key="1">
    <source>
        <dbReference type="EMBL" id="KAJ4466751.1"/>
    </source>
</evidence>
<reference evidence="1" key="1">
    <citation type="submission" date="2022-08" db="EMBL/GenBank/DDBJ databases">
        <title>A Global Phylogenomic Analysis of the Shiitake Genus Lentinula.</title>
        <authorList>
            <consortium name="DOE Joint Genome Institute"/>
            <person name="Sierra-Patev S."/>
            <person name="Min B."/>
            <person name="Naranjo-Ortiz M."/>
            <person name="Looney B."/>
            <person name="Konkel Z."/>
            <person name="Slot J.C."/>
            <person name="Sakamoto Y."/>
            <person name="Steenwyk J.L."/>
            <person name="Rokas A."/>
            <person name="Carro J."/>
            <person name="Camarero S."/>
            <person name="Ferreira P."/>
            <person name="Molpeceres G."/>
            <person name="Ruiz-Duenas F.J."/>
            <person name="Serrano A."/>
            <person name="Henrissat B."/>
            <person name="Drula E."/>
            <person name="Hughes K.W."/>
            <person name="Mata J.L."/>
            <person name="Ishikawa N.K."/>
            <person name="Vargas-Isla R."/>
            <person name="Ushijima S."/>
            <person name="Smith C.A."/>
            <person name="Ahrendt S."/>
            <person name="Andreopoulos W."/>
            <person name="He G."/>
            <person name="Labutti K."/>
            <person name="Lipzen A."/>
            <person name="Ng V."/>
            <person name="Riley R."/>
            <person name="Sandor L."/>
            <person name="Barry K."/>
            <person name="Martinez A.T."/>
            <person name="Xiao Y."/>
            <person name="Gibbons J.G."/>
            <person name="Terashima K."/>
            <person name="Grigoriev I.V."/>
            <person name="Hibbett D.S."/>
        </authorList>
    </citation>
    <scope>NUCLEOTIDE SEQUENCE</scope>
    <source>
        <strain evidence="1">JLM2183</strain>
    </source>
</reference>
<sequence>MNEQPVAIRDLFTCIMIGRASLEFHEVAPRSTTTGARHSPFEGATLFPGAAVQFLDCVRKACAQMDNRLKHSSRHPTCFANLCPTERQVLRNPLRSYCKNLACRHYRSRASILRIVIICSGRIGNFCSQNAAPYVLPSPPPPSNIPGMVMIRYEPALQHNRRSIGGPSILSSQPSLSMSIMQPPAFRAMKPFLLYIKHALTPL</sequence>